<dbReference type="Proteomes" id="UP000664699">
    <property type="component" value="Unassembled WGS sequence"/>
</dbReference>
<accession>A0ABS3EQ81</accession>
<reference evidence="2 3" key="1">
    <citation type="submission" date="2021-03" db="EMBL/GenBank/DDBJ databases">
        <title>Whole genome sequence of Agrobacterium sp. strain Rnr.</title>
        <authorList>
            <person name="Mafakheri H."/>
            <person name="Taghavi S.M."/>
            <person name="Nemanja K."/>
            <person name="Osdaghi E."/>
        </authorList>
    </citation>
    <scope>NUCLEOTIDE SEQUENCE [LARGE SCALE GENOMIC DNA]</scope>
    <source>
        <strain evidence="2 3">Rnr</strain>
    </source>
</reference>
<feature type="signal peptide" evidence="1">
    <location>
        <begin position="1"/>
        <end position="21"/>
    </location>
</feature>
<organism evidence="2 3">
    <name type="scientific">Agrobacterium burrii</name>
    <dbReference type="NCBI Taxonomy" id="2815339"/>
    <lineage>
        <taxon>Bacteria</taxon>
        <taxon>Pseudomonadati</taxon>
        <taxon>Pseudomonadota</taxon>
        <taxon>Alphaproteobacteria</taxon>
        <taxon>Hyphomicrobiales</taxon>
        <taxon>Rhizobiaceae</taxon>
        <taxon>Rhizobium/Agrobacterium group</taxon>
        <taxon>Agrobacterium</taxon>
        <taxon>Agrobacterium tumefaciens complex</taxon>
    </lineage>
</organism>
<protein>
    <submittedName>
        <fullName evidence="2">Uncharacterized protein</fullName>
    </submittedName>
</protein>
<sequence length="53" mass="5216">MKPFFACLFGGLLAGLSVCGAQSLEASHVVTMVSAAIGGGGGTYIGQKVLNVS</sequence>
<evidence type="ECO:0000256" key="1">
    <source>
        <dbReference type="SAM" id="SignalP"/>
    </source>
</evidence>
<feature type="chain" id="PRO_5046659620" evidence="1">
    <location>
        <begin position="22"/>
        <end position="53"/>
    </location>
</feature>
<evidence type="ECO:0000313" key="3">
    <source>
        <dbReference type="Proteomes" id="UP000664699"/>
    </source>
</evidence>
<gene>
    <name evidence="2" type="ORF">JZX89_25820</name>
</gene>
<proteinExistence type="predicted"/>
<name>A0ABS3EQ81_9HYPH</name>
<evidence type="ECO:0000313" key="2">
    <source>
        <dbReference type="EMBL" id="MBO0134160.1"/>
    </source>
</evidence>
<comment type="caution">
    <text evidence="2">The sequence shown here is derived from an EMBL/GenBank/DDBJ whole genome shotgun (WGS) entry which is preliminary data.</text>
</comment>
<dbReference type="EMBL" id="JAFLNA010000018">
    <property type="protein sequence ID" value="MBO0134160.1"/>
    <property type="molecule type" value="Genomic_DNA"/>
</dbReference>
<keyword evidence="3" id="KW-1185">Reference proteome</keyword>
<keyword evidence="1" id="KW-0732">Signal</keyword>